<geneLocation type="plasmid" evidence="2">
    <name>pLIS4</name>
</geneLocation>
<dbReference type="RefSeq" id="WP_185479350.1">
    <property type="nucleotide sequence ID" value="NZ_JAASVC010000008.1"/>
</dbReference>
<dbReference type="AlphaFoldDB" id="A0A7T0Q8D5"/>
<dbReference type="EMBL" id="MW124301">
    <property type="protein sequence ID" value="QPL19409.1"/>
    <property type="molecule type" value="Genomic_DNA"/>
</dbReference>
<keyword evidence="1" id="KW-1133">Transmembrane helix</keyword>
<feature type="transmembrane region" description="Helical" evidence="1">
    <location>
        <begin position="26"/>
        <end position="43"/>
    </location>
</feature>
<reference evidence="2" key="1">
    <citation type="journal article" date="2020" name="Int. J. Mol. Sci.">
        <title>Genetic Carriers and Genomic Distribution of cadA6-A Novel Variant of a Cadmium Resistance Determinant Identified in Listeria spp.</title>
        <authorList>
            <person name="Chmielowska C."/>
            <person name="Korsak D."/>
            <person name="Szmulkowska B."/>
            <person name="Krop A."/>
            <person name="Lipka K."/>
            <person name="Krupinska M."/>
            <person name="Bartosik D."/>
        </authorList>
    </citation>
    <scope>NUCLEOTIDE SEQUENCE</scope>
    <source>
        <strain evidence="2">Sr12</strain>
    </source>
</reference>
<name>A0A7T0Q8D5_LISSE</name>
<keyword evidence="1" id="KW-0472">Membrane</keyword>
<organism evidence="2">
    <name type="scientific">Listeria seeligeri</name>
    <dbReference type="NCBI Taxonomy" id="1640"/>
    <lineage>
        <taxon>Bacteria</taxon>
        <taxon>Bacillati</taxon>
        <taxon>Bacillota</taxon>
        <taxon>Bacilli</taxon>
        <taxon>Bacillales</taxon>
        <taxon>Listeriaceae</taxon>
        <taxon>Listeria</taxon>
    </lineage>
</organism>
<keyword evidence="1" id="KW-0812">Transmembrane</keyword>
<accession>A0A7T0Q8D5</accession>
<proteinExistence type="predicted"/>
<gene>
    <name evidence="2" type="ORF">pLIS400371c</name>
</gene>
<feature type="transmembrane region" description="Helical" evidence="1">
    <location>
        <begin position="49"/>
        <end position="67"/>
    </location>
</feature>
<keyword evidence="2" id="KW-0614">Plasmid</keyword>
<reference evidence="2" key="2">
    <citation type="submission" date="2020-10" db="EMBL/GenBank/DDBJ databases">
        <authorList>
            <person name="Chmielowska C.A."/>
            <person name="Korsak D."/>
            <person name="Bartosik D."/>
        </authorList>
    </citation>
    <scope>NUCLEOTIDE SEQUENCE</scope>
    <source>
        <strain evidence="2">Sr12</strain>
        <plasmid evidence="2">pLIS4</plasmid>
    </source>
</reference>
<evidence type="ECO:0000256" key="1">
    <source>
        <dbReference type="SAM" id="Phobius"/>
    </source>
</evidence>
<sequence>MSARKVIRVPSEVNAKQKWEKLQVKDGFIILGSIGIGFIISLILPLPQIIRIIFVASFPVMLYFLLLPNAEVPQKKNYQVMLTVLRKRHVVYRRASREELEERRKA</sequence>
<evidence type="ECO:0000313" key="2">
    <source>
        <dbReference type="EMBL" id="QPL19409.1"/>
    </source>
</evidence>
<protein>
    <submittedName>
        <fullName evidence="2">Uncharacterized protein</fullName>
    </submittedName>
</protein>